<evidence type="ECO:0000256" key="10">
    <source>
        <dbReference type="ARBA" id="ARBA00022624"/>
    </source>
</evidence>
<comment type="cofactor">
    <cofactor evidence="2">
        <name>pyridoxal 5'-phosphate</name>
        <dbReference type="ChEBI" id="CHEBI:597326"/>
    </cofactor>
</comment>
<keyword evidence="12 16" id="KW-0456">Lyase</keyword>
<evidence type="ECO:0000313" key="16">
    <source>
        <dbReference type="EMBL" id="BCJ88471.1"/>
    </source>
</evidence>
<evidence type="ECO:0000256" key="9">
    <source>
        <dbReference type="ARBA" id="ARBA00022533"/>
    </source>
</evidence>
<dbReference type="GO" id="GO:0004794">
    <property type="term" value="F:threonine deaminase activity"/>
    <property type="evidence" value="ECO:0007669"/>
    <property type="project" value="UniProtKB-EC"/>
</dbReference>
<evidence type="ECO:0000256" key="2">
    <source>
        <dbReference type="ARBA" id="ARBA00001933"/>
    </source>
</evidence>
<dbReference type="SUPFAM" id="SSF55021">
    <property type="entry name" value="ACT-like"/>
    <property type="match status" value="1"/>
</dbReference>
<gene>
    <name evidence="16" type="ORF">skT53_34560</name>
</gene>
<dbReference type="Gene3D" id="3.40.50.1100">
    <property type="match status" value="2"/>
</dbReference>
<dbReference type="Proteomes" id="UP000593802">
    <property type="component" value="Chromosome"/>
</dbReference>
<reference evidence="16 17" key="1">
    <citation type="submission" date="2020-08" db="EMBL/GenBank/DDBJ databases">
        <title>Complete Genome Sequence of Effusibacillus dendaii Strain skT53, Isolated from Farmland soil.</title>
        <authorList>
            <person name="Konishi T."/>
            <person name="Kawasaki H."/>
        </authorList>
    </citation>
    <scope>NUCLEOTIDE SEQUENCE [LARGE SCALE GENOMIC DNA]</scope>
    <source>
        <strain evidence="17">skT53</strain>
    </source>
</reference>
<evidence type="ECO:0000256" key="12">
    <source>
        <dbReference type="ARBA" id="ARBA00023239"/>
    </source>
</evidence>
<evidence type="ECO:0000256" key="1">
    <source>
        <dbReference type="ARBA" id="ARBA00001274"/>
    </source>
</evidence>
<evidence type="ECO:0000256" key="7">
    <source>
        <dbReference type="ARBA" id="ARBA00012096"/>
    </source>
</evidence>
<sequence>MLQLDDFQAARQKLSDIIHLTPLEHSHTYSKMTHNDIYLKMENLQRTGAFKIRGATNKILSLTEEERKRGVIAASAGNHAQGVAYAASRLGIPCTIVMPEGAPLTKVEATSSYGAKIVLHGANYDASYQYALQLQQANGMTFVHAFDDEAVIAGQGTISLEILEQLPDADIIVTPIGGGGLAAGVALAAKLVKPNIQVIGVEAEGAANMLTSLKSGRVETLDHVETIADGIQVKRPGDLPFELVRKYVDQVVTVGDEQIMKAMLLLMERSKLIVEGAGAVGLAAMLDSKIHCIGKKIVVLLSGGNVDVNLLSKIIERGLVEAGRYLRLVTIVPDRPGILLTMAKIFAEEKSNVISIHHHRHGERIVLGQAEVEINLETRDRSHIERILRRLSEEGFIYTVH</sequence>
<dbReference type="InterPro" id="IPR002912">
    <property type="entry name" value="ACT_dom"/>
</dbReference>
<dbReference type="PANTHER" id="PTHR48078">
    <property type="entry name" value="THREONINE DEHYDRATASE, MITOCHONDRIAL-RELATED"/>
    <property type="match status" value="1"/>
</dbReference>
<evidence type="ECO:0000256" key="3">
    <source>
        <dbReference type="ARBA" id="ARBA00004810"/>
    </source>
</evidence>
<evidence type="ECO:0000313" key="17">
    <source>
        <dbReference type="Proteomes" id="UP000593802"/>
    </source>
</evidence>
<dbReference type="GO" id="GO:0003941">
    <property type="term" value="F:L-serine ammonia-lyase activity"/>
    <property type="evidence" value="ECO:0007669"/>
    <property type="project" value="TreeGrafter"/>
</dbReference>
<dbReference type="SUPFAM" id="SSF53686">
    <property type="entry name" value="Tryptophan synthase beta subunit-like PLP-dependent enzymes"/>
    <property type="match status" value="1"/>
</dbReference>
<protein>
    <recommendedName>
        <fullName evidence="8">L-threonine dehydratase catabolic TdcB</fullName>
        <ecNumber evidence="7">4.3.1.19</ecNumber>
    </recommendedName>
    <alternativeName>
        <fullName evidence="14">Threonine deaminase</fullName>
    </alternativeName>
</protein>
<name>A0A7I8DKM7_9BACL</name>
<dbReference type="PANTHER" id="PTHR48078:SF6">
    <property type="entry name" value="L-THREONINE DEHYDRATASE CATABOLIC TDCB"/>
    <property type="match status" value="1"/>
</dbReference>
<keyword evidence="10" id="KW-0100">Branched-chain amino acid biosynthesis</keyword>
<dbReference type="UniPathway" id="UPA00047">
    <property type="reaction ID" value="UER00054"/>
</dbReference>
<evidence type="ECO:0000256" key="11">
    <source>
        <dbReference type="ARBA" id="ARBA00022898"/>
    </source>
</evidence>
<dbReference type="EC" id="4.3.1.19" evidence="7"/>
<dbReference type="GO" id="GO:0009097">
    <property type="term" value="P:isoleucine biosynthetic process"/>
    <property type="evidence" value="ECO:0007669"/>
    <property type="project" value="UniProtKB-UniPathway"/>
</dbReference>
<keyword evidence="11" id="KW-0663">Pyridoxal phosphate</keyword>
<dbReference type="AlphaFoldDB" id="A0A7I8DKM7"/>
<keyword evidence="10" id="KW-0028">Amino-acid biosynthesis</keyword>
<dbReference type="CDD" id="cd01562">
    <property type="entry name" value="Thr-dehyd"/>
    <property type="match status" value="1"/>
</dbReference>
<keyword evidence="17" id="KW-1185">Reference proteome</keyword>
<accession>A0A7I8DKM7</accession>
<comment type="function">
    <text evidence="13">Catalyzes the anaerobic formation of alpha-ketobutyrate and ammonia from threonine in a two-step reaction. The first step involved a dehydration of threonine and a production of enamine intermediates (aminocrotonate), which tautomerizes to its imine form (iminobutyrate). Both intermediates are unstable and short-lived. The second step is the nonenzymatic hydrolysis of the enamine/imine intermediates to form 2-ketobutyrate and free ammonia. In the low water environment of the cell, the second step is accelerated by RidA.</text>
</comment>
<comment type="pathway">
    <text evidence="4">Amino-acid degradation; L-threonine degradation via propanoate pathway; propanoate from L-threonine: step 1/4.</text>
</comment>
<dbReference type="InterPro" id="IPR036052">
    <property type="entry name" value="TrpB-like_PALP_sf"/>
</dbReference>
<dbReference type="GO" id="GO:0030170">
    <property type="term" value="F:pyridoxal phosphate binding"/>
    <property type="evidence" value="ECO:0007669"/>
    <property type="project" value="InterPro"/>
</dbReference>
<dbReference type="RefSeq" id="WP_200759070.1">
    <property type="nucleotide sequence ID" value="NZ_AP023366.1"/>
</dbReference>
<dbReference type="FunFam" id="3.40.50.1100:FF:000007">
    <property type="entry name" value="L-threonine dehydratase catabolic TdcB"/>
    <property type="match status" value="1"/>
</dbReference>
<dbReference type="InterPro" id="IPR050147">
    <property type="entry name" value="Ser/Thr_Dehydratase"/>
</dbReference>
<evidence type="ECO:0000256" key="14">
    <source>
        <dbReference type="ARBA" id="ARBA00031427"/>
    </source>
</evidence>
<dbReference type="PROSITE" id="PS00165">
    <property type="entry name" value="DEHYDRATASE_SER_THR"/>
    <property type="match status" value="1"/>
</dbReference>
<dbReference type="Gene3D" id="3.30.70.260">
    <property type="match status" value="1"/>
</dbReference>
<dbReference type="InterPro" id="IPR005789">
    <property type="entry name" value="Thr_deHydtase_catblc"/>
</dbReference>
<evidence type="ECO:0000256" key="6">
    <source>
        <dbReference type="ARBA" id="ARBA00011447"/>
    </source>
</evidence>
<dbReference type="NCBIfam" id="TIGR01127">
    <property type="entry name" value="ilvA_1Cterm"/>
    <property type="match status" value="1"/>
</dbReference>
<dbReference type="InterPro" id="IPR044561">
    <property type="entry name" value="ACT_ThrD-II-like"/>
</dbReference>
<dbReference type="GO" id="GO:0006565">
    <property type="term" value="P:L-serine catabolic process"/>
    <property type="evidence" value="ECO:0007669"/>
    <property type="project" value="TreeGrafter"/>
</dbReference>
<dbReference type="Pfam" id="PF00291">
    <property type="entry name" value="PALP"/>
    <property type="match status" value="1"/>
</dbReference>
<feature type="domain" description="ACT" evidence="15">
    <location>
        <begin position="327"/>
        <end position="401"/>
    </location>
</feature>
<dbReference type="InterPro" id="IPR000634">
    <property type="entry name" value="Ser/Thr_deHydtase_PyrdxlP-BS"/>
</dbReference>
<proteinExistence type="inferred from homology"/>
<dbReference type="KEGG" id="eff:skT53_34560"/>
<evidence type="ECO:0000256" key="8">
    <source>
        <dbReference type="ARBA" id="ARBA00022248"/>
    </source>
</evidence>
<keyword evidence="9" id="KW-0021">Allosteric enzyme</keyword>
<dbReference type="EMBL" id="AP023366">
    <property type="protein sequence ID" value="BCJ88471.1"/>
    <property type="molecule type" value="Genomic_DNA"/>
</dbReference>
<comment type="subunit">
    <text evidence="6">In the native structure, TdcB is in a dimeric form, whereas in the TdcB-AMP complex, it exists in a tetrameric form (dimer of dimers).</text>
</comment>
<comment type="similarity">
    <text evidence="5">Belongs to the serine/threonine dehydratase family.</text>
</comment>
<dbReference type="CDD" id="cd04886">
    <property type="entry name" value="ACT_ThrD-II-like"/>
    <property type="match status" value="1"/>
</dbReference>
<dbReference type="PROSITE" id="PS51671">
    <property type="entry name" value="ACT"/>
    <property type="match status" value="1"/>
</dbReference>
<dbReference type="UniPathway" id="UPA00052">
    <property type="reaction ID" value="UER00507"/>
</dbReference>
<comment type="catalytic activity">
    <reaction evidence="1">
        <text>L-threonine = 2-oxobutanoate + NH4(+)</text>
        <dbReference type="Rhea" id="RHEA:22108"/>
        <dbReference type="ChEBI" id="CHEBI:16763"/>
        <dbReference type="ChEBI" id="CHEBI:28938"/>
        <dbReference type="ChEBI" id="CHEBI:57926"/>
        <dbReference type="EC" id="4.3.1.19"/>
    </reaction>
</comment>
<dbReference type="InterPro" id="IPR045865">
    <property type="entry name" value="ACT-like_dom_sf"/>
</dbReference>
<evidence type="ECO:0000256" key="5">
    <source>
        <dbReference type="ARBA" id="ARBA00010869"/>
    </source>
</evidence>
<evidence type="ECO:0000256" key="13">
    <source>
        <dbReference type="ARBA" id="ARBA00025527"/>
    </source>
</evidence>
<evidence type="ECO:0000259" key="15">
    <source>
        <dbReference type="PROSITE" id="PS51671"/>
    </source>
</evidence>
<keyword evidence="10" id="KW-0412">Isoleucine biosynthesis</keyword>
<dbReference type="GO" id="GO:0070689">
    <property type="term" value="P:L-threonine catabolic process to propionate"/>
    <property type="evidence" value="ECO:0007669"/>
    <property type="project" value="UniProtKB-UniPathway"/>
</dbReference>
<dbReference type="Pfam" id="PF01842">
    <property type="entry name" value="ACT"/>
    <property type="match status" value="1"/>
</dbReference>
<evidence type="ECO:0000256" key="4">
    <source>
        <dbReference type="ARBA" id="ARBA00004958"/>
    </source>
</evidence>
<dbReference type="InterPro" id="IPR001926">
    <property type="entry name" value="TrpB-like_PALP"/>
</dbReference>
<organism evidence="16 17">
    <name type="scientific">Effusibacillus dendaii</name>
    <dbReference type="NCBI Taxonomy" id="2743772"/>
    <lineage>
        <taxon>Bacteria</taxon>
        <taxon>Bacillati</taxon>
        <taxon>Bacillota</taxon>
        <taxon>Bacilli</taxon>
        <taxon>Bacillales</taxon>
        <taxon>Alicyclobacillaceae</taxon>
        <taxon>Effusibacillus</taxon>
    </lineage>
</organism>
<comment type="pathway">
    <text evidence="3">Amino-acid biosynthesis; L-isoleucine biosynthesis; 2-oxobutanoate from L-threonine: step 1/1.</text>
</comment>